<feature type="signal peptide" evidence="2">
    <location>
        <begin position="1"/>
        <end position="17"/>
    </location>
</feature>
<reference evidence="5" key="1">
    <citation type="journal article" date="2019" name="Int. J. Syst. Evol. Microbiol.">
        <title>The Global Catalogue of Microorganisms (GCM) 10K type strain sequencing project: providing services to taxonomists for standard genome sequencing and annotation.</title>
        <authorList>
            <consortium name="The Broad Institute Genomics Platform"/>
            <consortium name="The Broad Institute Genome Sequencing Center for Infectious Disease"/>
            <person name="Wu L."/>
            <person name="Ma J."/>
        </authorList>
    </citation>
    <scope>NUCLEOTIDE SEQUENCE [LARGE SCALE GENOMIC DNA]</scope>
    <source>
        <strain evidence="5">JCM 15572</strain>
    </source>
</reference>
<dbReference type="PANTHER" id="PTHR35535:SF2">
    <property type="entry name" value="DUF306 DOMAIN-CONTAINING PROTEIN"/>
    <property type="match status" value="1"/>
</dbReference>
<organism evidence="4 5">
    <name type="scientific">Kribbella hippodromi</name>
    <dbReference type="NCBI Taxonomy" id="434347"/>
    <lineage>
        <taxon>Bacteria</taxon>
        <taxon>Bacillati</taxon>
        <taxon>Actinomycetota</taxon>
        <taxon>Actinomycetes</taxon>
        <taxon>Propionibacteriales</taxon>
        <taxon>Kribbellaceae</taxon>
        <taxon>Kribbella</taxon>
    </lineage>
</organism>
<accession>A0ABP4NKF8</accession>
<feature type="region of interest" description="Disordered" evidence="1">
    <location>
        <begin position="20"/>
        <end position="45"/>
    </location>
</feature>
<feature type="chain" id="PRO_5045038105" evidence="2">
    <location>
        <begin position="18"/>
        <end position="274"/>
    </location>
</feature>
<protein>
    <submittedName>
        <fullName evidence="4">META domain-containing protein</fullName>
    </submittedName>
</protein>
<evidence type="ECO:0000313" key="5">
    <source>
        <dbReference type="Proteomes" id="UP001501705"/>
    </source>
</evidence>
<dbReference type="PANTHER" id="PTHR35535">
    <property type="entry name" value="HEAT SHOCK PROTEIN HSLJ"/>
    <property type="match status" value="1"/>
</dbReference>
<sequence>MIALAGAGLLLTLTACGTEPATGPGGQPSDLPTTAGQTGQSGKTASLVGNTYLSTAVTENGKPRPLAPRTRVRLQFTEDGRLIADAGCNSMQSKVSTTDGRITLEGELSSTAMGCPGPQQGQDSWLGNILSAKPTWKLDGSTLVITAGSTTISLADRKIAEPAPALDGTRWTLSTVVTGETASHGAGFDKVWLTVNGERVTGSTGCNSFQGTVARGTGTLTFGDLATTRRACPGDAGKTESTLLNSLKGQVSYKIDSKTLQLRSANGGLDLTAP</sequence>
<evidence type="ECO:0000313" key="4">
    <source>
        <dbReference type="EMBL" id="GAA1563260.1"/>
    </source>
</evidence>
<proteinExistence type="predicted"/>
<dbReference type="InterPro" id="IPR038670">
    <property type="entry name" value="HslJ-like_sf"/>
</dbReference>
<dbReference type="Pfam" id="PF03724">
    <property type="entry name" value="META"/>
    <property type="match status" value="2"/>
</dbReference>
<keyword evidence="2" id="KW-0732">Signal</keyword>
<dbReference type="InterPro" id="IPR005184">
    <property type="entry name" value="DUF306_Meta_HslJ"/>
</dbReference>
<evidence type="ECO:0000256" key="1">
    <source>
        <dbReference type="SAM" id="MobiDB-lite"/>
    </source>
</evidence>
<gene>
    <name evidence="4" type="ORF">GCM10009804_19910</name>
</gene>
<feature type="domain" description="DUF306" evidence="3">
    <location>
        <begin position="165"/>
        <end position="268"/>
    </location>
</feature>
<dbReference type="InterPro" id="IPR053147">
    <property type="entry name" value="Hsp_HslJ-like"/>
</dbReference>
<evidence type="ECO:0000259" key="3">
    <source>
        <dbReference type="Pfam" id="PF03724"/>
    </source>
</evidence>
<comment type="caution">
    <text evidence="4">The sequence shown here is derived from an EMBL/GenBank/DDBJ whole genome shotgun (WGS) entry which is preliminary data.</text>
</comment>
<evidence type="ECO:0000256" key="2">
    <source>
        <dbReference type="SAM" id="SignalP"/>
    </source>
</evidence>
<keyword evidence="5" id="KW-1185">Reference proteome</keyword>
<dbReference type="Gene3D" id="2.40.128.270">
    <property type="match status" value="2"/>
</dbReference>
<dbReference type="EMBL" id="BAAAPH010000005">
    <property type="protein sequence ID" value="GAA1563260.1"/>
    <property type="molecule type" value="Genomic_DNA"/>
</dbReference>
<name>A0ABP4NKF8_9ACTN</name>
<feature type="domain" description="DUF306" evidence="3">
    <location>
        <begin position="46"/>
        <end position="148"/>
    </location>
</feature>
<dbReference type="Proteomes" id="UP001501705">
    <property type="component" value="Unassembled WGS sequence"/>
</dbReference>
<feature type="compositionally biased region" description="Polar residues" evidence="1">
    <location>
        <begin position="30"/>
        <end position="45"/>
    </location>
</feature>